<organism evidence="1 2">
    <name type="scientific">Kutzneria kofuensis</name>
    <dbReference type="NCBI Taxonomy" id="103725"/>
    <lineage>
        <taxon>Bacteria</taxon>
        <taxon>Bacillati</taxon>
        <taxon>Actinomycetota</taxon>
        <taxon>Actinomycetes</taxon>
        <taxon>Pseudonocardiales</taxon>
        <taxon>Pseudonocardiaceae</taxon>
        <taxon>Kutzneria</taxon>
    </lineage>
</organism>
<dbReference type="AlphaFoldDB" id="A0A7W9NEE0"/>
<dbReference type="RefSeq" id="WP_221337850.1">
    <property type="nucleotide sequence ID" value="NZ_BAAAWY010000037.1"/>
</dbReference>
<accession>A0A7W9NEE0</accession>
<evidence type="ECO:0008006" key="3">
    <source>
        <dbReference type="Google" id="ProtNLM"/>
    </source>
</evidence>
<protein>
    <recommendedName>
        <fullName evidence="3">DUF2071 domain-containing protein</fullName>
    </recommendedName>
</protein>
<keyword evidence="2" id="KW-1185">Reference proteome</keyword>
<dbReference type="EMBL" id="JACHIR010000001">
    <property type="protein sequence ID" value="MBB5889314.1"/>
    <property type="molecule type" value="Genomic_DNA"/>
</dbReference>
<evidence type="ECO:0000313" key="2">
    <source>
        <dbReference type="Proteomes" id="UP000585638"/>
    </source>
</evidence>
<dbReference type="InterPro" id="IPR018644">
    <property type="entry name" value="DUF2071"/>
</dbReference>
<comment type="caution">
    <text evidence="1">The sequence shown here is derived from an EMBL/GenBank/DDBJ whole genome shotgun (WGS) entry which is preliminary data.</text>
</comment>
<proteinExistence type="predicted"/>
<sequence>MEVEPVPESITVTTPRPVRRAMMTQTWRDLTFLHWPVEPDRIAGFLPAGTVPDTLAGITYVGLVPFGMRNVLRMPYFGTFPETNVRLYSVDGRGRRGVVFRSLDAARLLPVLVGRHAVGLPYIWSSMRVRREGDVVTYTCRRRGGGPSSRIRVLPGAPIAEPSELEHFLTARWGLHVAWHGRTLYVPNEHPAWPLHRAELLDIEDGLLVAAGVPRPGEPPVSVLWSPGVPVRFGLPLTR</sequence>
<name>A0A7W9NEE0_9PSEU</name>
<gene>
    <name evidence="1" type="ORF">BJ998_000510</name>
</gene>
<dbReference type="Proteomes" id="UP000585638">
    <property type="component" value="Unassembled WGS sequence"/>
</dbReference>
<dbReference type="PANTHER" id="PTHR39186">
    <property type="entry name" value="DUF2071 FAMILY PROTEIN"/>
    <property type="match status" value="1"/>
</dbReference>
<evidence type="ECO:0000313" key="1">
    <source>
        <dbReference type="EMBL" id="MBB5889314.1"/>
    </source>
</evidence>
<dbReference type="InterPro" id="IPR023375">
    <property type="entry name" value="ADC_dom_sf"/>
</dbReference>
<dbReference type="Pfam" id="PF09844">
    <property type="entry name" value="DUF2071"/>
    <property type="match status" value="1"/>
</dbReference>
<reference evidence="1 2" key="1">
    <citation type="submission" date="2020-08" db="EMBL/GenBank/DDBJ databases">
        <title>Sequencing the genomes of 1000 actinobacteria strains.</title>
        <authorList>
            <person name="Klenk H.-P."/>
        </authorList>
    </citation>
    <scope>NUCLEOTIDE SEQUENCE [LARGE SCALE GENOMIC DNA]</scope>
    <source>
        <strain evidence="1 2">DSM 43851</strain>
    </source>
</reference>
<dbReference type="Gene3D" id="2.40.400.10">
    <property type="entry name" value="Acetoacetate decarboxylase-like"/>
    <property type="match status" value="1"/>
</dbReference>
<dbReference type="SUPFAM" id="SSF160104">
    <property type="entry name" value="Acetoacetate decarboxylase-like"/>
    <property type="match status" value="1"/>
</dbReference>
<dbReference type="PANTHER" id="PTHR39186:SF1">
    <property type="entry name" value="DUF2071 DOMAIN-CONTAINING PROTEIN"/>
    <property type="match status" value="1"/>
</dbReference>